<evidence type="ECO:0000313" key="3">
    <source>
        <dbReference type="Proteomes" id="UP000015105"/>
    </source>
</evidence>
<dbReference type="Gramene" id="AET6Gv20549900.59">
    <property type="protein sequence ID" value="AET6Gv20549900.59"/>
    <property type="gene ID" value="AET6Gv20549900"/>
</dbReference>
<dbReference type="EnsemblPlants" id="AET6Gv20549900.59">
    <property type="protein sequence ID" value="AET6Gv20549900.59"/>
    <property type="gene ID" value="AET6Gv20549900"/>
</dbReference>
<keyword evidence="1" id="KW-0812">Transmembrane</keyword>
<keyword evidence="3" id="KW-1185">Reference proteome</keyword>
<dbReference type="Proteomes" id="UP000015105">
    <property type="component" value="Chromosome 6D"/>
</dbReference>
<protein>
    <submittedName>
        <fullName evidence="2">Uncharacterized protein</fullName>
    </submittedName>
</protein>
<reference evidence="3" key="1">
    <citation type="journal article" date="2014" name="Science">
        <title>Ancient hybridizations among the ancestral genomes of bread wheat.</title>
        <authorList>
            <consortium name="International Wheat Genome Sequencing Consortium,"/>
            <person name="Marcussen T."/>
            <person name="Sandve S.R."/>
            <person name="Heier L."/>
            <person name="Spannagl M."/>
            <person name="Pfeifer M."/>
            <person name="Jakobsen K.S."/>
            <person name="Wulff B.B."/>
            <person name="Steuernagel B."/>
            <person name="Mayer K.F."/>
            <person name="Olsen O.A."/>
        </authorList>
    </citation>
    <scope>NUCLEOTIDE SEQUENCE [LARGE SCALE GENOMIC DNA]</scope>
    <source>
        <strain evidence="3">cv. AL8/78</strain>
    </source>
</reference>
<feature type="transmembrane region" description="Helical" evidence="1">
    <location>
        <begin position="6"/>
        <end position="25"/>
    </location>
</feature>
<keyword evidence="1" id="KW-1133">Transmembrane helix</keyword>
<organism evidence="2 3">
    <name type="scientific">Aegilops tauschii subsp. strangulata</name>
    <name type="common">Goatgrass</name>
    <dbReference type="NCBI Taxonomy" id="200361"/>
    <lineage>
        <taxon>Eukaryota</taxon>
        <taxon>Viridiplantae</taxon>
        <taxon>Streptophyta</taxon>
        <taxon>Embryophyta</taxon>
        <taxon>Tracheophyta</taxon>
        <taxon>Spermatophyta</taxon>
        <taxon>Magnoliopsida</taxon>
        <taxon>Liliopsida</taxon>
        <taxon>Poales</taxon>
        <taxon>Poaceae</taxon>
        <taxon>BOP clade</taxon>
        <taxon>Pooideae</taxon>
        <taxon>Triticodae</taxon>
        <taxon>Triticeae</taxon>
        <taxon>Triticinae</taxon>
        <taxon>Aegilops</taxon>
    </lineage>
</organism>
<accession>A0A453NZE2</accession>
<name>A0A453NZE2_AEGTS</name>
<sequence length="77" mass="9118">MIDAFLIFSFYLLTLTSFFMHCSFYSPHMRSGDSTSILTNRYYSFCFREMSVDAAFNWIWKARCNMKWKGVRLASLG</sequence>
<reference evidence="2" key="3">
    <citation type="journal article" date="2017" name="Nature">
        <title>Genome sequence of the progenitor of the wheat D genome Aegilops tauschii.</title>
        <authorList>
            <person name="Luo M.C."/>
            <person name="Gu Y.Q."/>
            <person name="Puiu D."/>
            <person name="Wang H."/>
            <person name="Twardziok S.O."/>
            <person name="Deal K.R."/>
            <person name="Huo N."/>
            <person name="Zhu T."/>
            <person name="Wang L."/>
            <person name="Wang Y."/>
            <person name="McGuire P.E."/>
            <person name="Liu S."/>
            <person name="Long H."/>
            <person name="Ramasamy R.K."/>
            <person name="Rodriguez J.C."/>
            <person name="Van S.L."/>
            <person name="Yuan L."/>
            <person name="Wang Z."/>
            <person name="Xia Z."/>
            <person name="Xiao L."/>
            <person name="Anderson O.D."/>
            <person name="Ouyang S."/>
            <person name="Liang Y."/>
            <person name="Zimin A.V."/>
            <person name="Pertea G."/>
            <person name="Qi P."/>
            <person name="Bennetzen J.L."/>
            <person name="Dai X."/>
            <person name="Dawson M.W."/>
            <person name="Muller H.G."/>
            <person name="Kugler K."/>
            <person name="Rivarola-Duarte L."/>
            <person name="Spannagl M."/>
            <person name="Mayer K.F.X."/>
            <person name="Lu F.H."/>
            <person name="Bevan M.W."/>
            <person name="Leroy P."/>
            <person name="Li P."/>
            <person name="You F.M."/>
            <person name="Sun Q."/>
            <person name="Liu Z."/>
            <person name="Lyons E."/>
            <person name="Wicker T."/>
            <person name="Salzberg S.L."/>
            <person name="Devos K.M."/>
            <person name="Dvorak J."/>
        </authorList>
    </citation>
    <scope>NUCLEOTIDE SEQUENCE [LARGE SCALE GENOMIC DNA]</scope>
    <source>
        <strain evidence="2">cv. AL8/78</strain>
    </source>
</reference>
<reference evidence="2" key="5">
    <citation type="journal article" date="2021" name="G3 (Bethesda)">
        <title>Aegilops tauschii genome assembly Aet v5.0 features greater sequence contiguity and improved annotation.</title>
        <authorList>
            <person name="Wang L."/>
            <person name="Zhu T."/>
            <person name="Rodriguez J.C."/>
            <person name="Deal K.R."/>
            <person name="Dubcovsky J."/>
            <person name="McGuire P.E."/>
            <person name="Lux T."/>
            <person name="Spannagl M."/>
            <person name="Mayer K.F.X."/>
            <person name="Baldrich P."/>
            <person name="Meyers B.C."/>
            <person name="Huo N."/>
            <person name="Gu Y.Q."/>
            <person name="Zhou H."/>
            <person name="Devos K.M."/>
            <person name="Bennetzen J.L."/>
            <person name="Unver T."/>
            <person name="Budak H."/>
            <person name="Gulick P.J."/>
            <person name="Galiba G."/>
            <person name="Kalapos B."/>
            <person name="Nelson D.R."/>
            <person name="Li P."/>
            <person name="You F.M."/>
            <person name="Luo M.C."/>
            <person name="Dvorak J."/>
        </authorList>
    </citation>
    <scope>NUCLEOTIDE SEQUENCE [LARGE SCALE GENOMIC DNA]</scope>
    <source>
        <strain evidence="2">cv. AL8/78</strain>
    </source>
</reference>
<evidence type="ECO:0000313" key="2">
    <source>
        <dbReference type="EnsemblPlants" id="AET6Gv20549900.59"/>
    </source>
</evidence>
<proteinExistence type="predicted"/>
<reference evidence="3" key="2">
    <citation type="journal article" date="2017" name="Nat. Plants">
        <title>The Aegilops tauschii genome reveals multiple impacts of transposons.</title>
        <authorList>
            <person name="Zhao G."/>
            <person name="Zou C."/>
            <person name="Li K."/>
            <person name="Wang K."/>
            <person name="Li T."/>
            <person name="Gao L."/>
            <person name="Zhang X."/>
            <person name="Wang H."/>
            <person name="Yang Z."/>
            <person name="Liu X."/>
            <person name="Jiang W."/>
            <person name="Mao L."/>
            <person name="Kong X."/>
            <person name="Jiao Y."/>
            <person name="Jia J."/>
        </authorList>
    </citation>
    <scope>NUCLEOTIDE SEQUENCE [LARGE SCALE GENOMIC DNA]</scope>
    <source>
        <strain evidence="3">cv. AL8/78</strain>
    </source>
</reference>
<reference evidence="2" key="4">
    <citation type="submission" date="2019-03" db="UniProtKB">
        <authorList>
            <consortium name="EnsemblPlants"/>
        </authorList>
    </citation>
    <scope>IDENTIFICATION</scope>
</reference>
<keyword evidence="1" id="KW-0472">Membrane</keyword>
<dbReference type="AlphaFoldDB" id="A0A453NZE2"/>
<evidence type="ECO:0000256" key="1">
    <source>
        <dbReference type="SAM" id="Phobius"/>
    </source>
</evidence>